<dbReference type="PANTHER" id="PTHR47558">
    <property type="entry name" value="HISTONE DEACETYLASE HOS3"/>
    <property type="match status" value="1"/>
</dbReference>
<dbReference type="STRING" id="1314800.A0A1B7N9Z6"/>
<evidence type="ECO:0000259" key="2">
    <source>
        <dbReference type="Pfam" id="PF00850"/>
    </source>
</evidence>
<dbReference type="SUPFAM" id="SSF50978">
    <property type="entry name" value="WD40 repeat-like"/>
    <property type="match status" value="1"/>
</dbReference>
<reference evidence="3 4" key="1">
    <citation type="submission" date="2016-06" db="EMBL/GenBank/DDBJ databases">
        <title>Comparative genomics of the ectomycorrhizal sister species Rhizopogon vinicolor and Rhizopogon vesiculosus (Basidiomycota: Boletales) reveals a divergence of the mating type B locus.</title>
        <authorList>
            <consortium name="DOE Joint Genome Institute"/>
            <person name="Mujic A.B."/>
            <person name="Kuo A."/>
            <person name="Tritt A."/>
            <person name="Lipzen A."/>
            <person name="Chen C."/>
            <person name="Johnson J."/>
            <person name="Sharma A."/>
            <person name="Barry K."/>
            <person name="Grigoriev I.V."/>
            <person name="Spatafora J.W."/>
        </authorList>
    </citation>
    <scope>NUCLEOTIDE SEQUENCE [LARGE SCALE GENOMIC DNA]</scope>
    <source>
        <strain evidence="3 4">AM-OR11-026</strain>
    </source>
</reference>
<feature type="domain" description="Histone deacetylase" evidence="2">
    <location>
        <begin position="195"/>
        <end position="524"/>
    </location>
</feature>
<organism evidence="3 4">
    <name type="scientific">Rhizopogon vinicolor AM-OR11-026</name>
    <dbReference type="NCBI Taxonomy" id="1314800"/>
    <lineage>
        <taxon>Eukaryota</taxon>
        <taxon>Fungi</taxon>
        <taxon>Dikarya</taxon>
        <taxon>Basidiomycota</taxon>
        <taxon>Agaricomycotina</taxon>
        <taxon>Agaricomycetes</taxon>
        <taxon>Agaricomycetidae</taxon>
        <taxon>Boletales</taxon>
        <taxon>Suillineae</taxon>
        <taxon>Rhizopogonaceae</taxon>
        <taxon>Rhizopogon</taxon>
    </lineage>
</organism>
<keyword evidence="4" id="KW-1185">Reference proteome</keyword>
<dbReference type="InterPro" id="IPR023801">
    <property type="entry name" value="His_deacetylse_dom"/>
</dbReference>
<dbReference type="InterPro" id="IPR015943">
    <property type="entry name" value="WD40/YVTN_repeat-like_dom_sf"/>
</dbReference>
<evidence type="ECO:0000313" key="4">
    <source>
        <dbReference type="Proteomes" id="UP000092154"/>
    </source>
</evidence>
<gene>
    <name evidence="3" type="ORF">K503DRAFT_790649</name>
</gene>
<dbReference type="EMBL" id="KV448174">
    <property type="protein sequence ID" value="OAX41665.1"/>
    <property type="molecule type" value="Genomic_DNA"/>
</dbReference>
<dbReference type="SUPFAM" id="SSF52768">
    <property type="entry name" value="Arginase/deacetylase"/>
    <property type="match status" value="1"/>
</dbReference>
<accession>A0A1B7N9Z6</accession>
<evidence type="ECO:0000313" key="3">
    <source>
        <dbReference type="EMBL" id="OAX41665.1"/>
    </source>
</evidence>
<dbReference type="PANTHER" id="PTHR47558:SF1">
    <property type="entry name" value="HISTONE DEACETYLASE HOS3"/>
    <property type="match status" value="1"/>
</dbReference>
<proteinExistence type="predicted"/>
<feature type="region of interest" description="Disordered" evidence="1">
    <location>
        <begin position="584"/>
        <end position="662"/>
    </location>
</feature>
<dbReference type="InterPro" id="IPR037138">
    <property type="entry name" value="His_deacetylse_dom_sf"/>
</dbReference>
<dbReference type="Proteomes" id="UP000092154">
    <property type="component" value="Unassembled WGS sequence"/>
</dbReference>
<dbReference type="Gene3D" id="3.40.800.20">
    <property type="entry name" value="Histone deacetylase domain"/>
    <property type="match status" value="1"/>
</dbReference>
<protein>
    <submittedName>
        <fullName evidence="3">Arginase/deacetylase</fullName>
    </submittedName>
</protein>
<dbReference type="Gene3D" id="2.130.10.10">
    <property type="entry name" value="YVTN repeat-like/Quinoprotein amine dehydrogenase"/>
    <property type="match status" value="1"/>
</dbReference>
<dbReference type="OrthoDB" id="5232919at2759"/>
<sequence>MDHSRVWSLSWSPSGNHLASRSYDGTIQIRNSESGGVEVGATEIEQDWVCSLALFAFGRQNYIRRESCIWDSNTGKLLVGPSLRTCFWTILNESAKHVGIYFQDDCLKHRFIRSRDTSSIVERPERLRAIKVGLAAAIARIEEAEGVLKHSDTDVSVEDELAAALGKMDIATDAGLIRARHISVKRSTATVDLLNHTAVKYVHGDIDGDVYLQNLKAWARDSEANIAKKGSEMPEGTPPLDLYLCPSSIDAIQGAIGAVCEAVNAVIVSTRIKSSNAATIPQRAFVAVRPPGHHCGEDTPSGFCFVNNVAIGAAHAHLTHNIQRVVILDIDLHHGNGTQSIAWQINEETYRQTLESEHLPSEPNAPPPKHGPQIFYGSIHDVLSFPCEDGKVSFVQAASTSIQGAHGQHIENIHLQTYSSETYFWDVLYKERYSALLKRASEFLDSTGGPGDDVMVFISCGFDACEHEYPSMSRHNRKVPTSFYHRFTLDTCAFADVYAHGRVVSVLEGGYSDRALSSGAMAHLWDTTRVDERWWDVENLIKLEKVTKSRKFGRPSLADSVPEPWLARTSELLHHLDVYRTPPQQSRRWVASTSMSLRERKKPLSGSTTPEVARKPSKGAQASAHTMRSSSSSASESEAVGPLHPKKLPRVILHVRPPTATS</sequence>
<feature type="compositionally biased region" description="Low complexity" evidence="1">
    <location>
        <begin position="629"/>
        <end position="639"/>
    </location>
</feature>
<dbReference type="CDD" id="cd09998">
    <property type="entry name" value="HDAC_Hos3"/>
    <property type="match status" value="1"/>
</dbReference>
<dbReference type="InParanoid" id="A0A1B7N9Z6"/>
<dbReference type="PRINTS" id="PR01270">
    <property type="entry name" value="HDASUPER"/>
</dbReference>
<dbReference type="InterPro" id="IPR036322">
    <property type="entry name" value="WD40_repeat_dom_sf"/>
</dbReference>
<dbReference type="InterPro" id="IPR053244">
    <property type="entry name" value="HDAC_HD_type_1"/>
</dbReference>
<dbReference type="GO" id="GO:0005634">
    <property type="term" value="C:nucleus"/>
    <property type="evidence" value="ECO:0007669"/>
    <property type="project" value="TreeGrafter"/>
</dbReference>
<dbReference type="InterPro" id="IPR023696">
    <property type="entry name" value="Ureohydrolase_dom_sf"/>
</dbReference>
<feature type="compositionally biased region" description="Polar residues" evidence="1">
    <location>
        <begin position="584"/>
        <end position="596"/>
    </location>
</feature>
<dbReference type="Pfam" id="PF00850">
    <property type="entry name" value="Hist_deacetyl"/>
    <property type="match status" value="1"/>
</dbReference>
<dbReference type="AlphaFoldDB" id="A0A1B7N9Z6"/>
<dbReference type="GO" id="GO:0010468">
    <property type="term" value="P:regulation of gene expression"/>
    <property type="evidence" value="ECO:0007669"/>
    <property type="project" value="UniProtKB-ARBA"/>
</dbReference>
<evidence type="ECO:0000256" key="1">
    <source>
        <dbReference type="SAM" id="MobiDB-lite"/>
    </source>
</evidence>
<dbReference type="InterPro" id="IPR000286">
    <property type="entry name" value="HDACs"/>
</dbReference>
<dbReference type="GO" id="GO:0004407">
    <property type="term" value="F:histone deacetylase activity"/>
    <property type="evidence" value="ECO:0007669"/>
    <property type="project" value="TreeGrafter"/>
</dbReference>
<name>A0A1B7N9Z6_9AGAM</name>